<keyword evidence="2" id="KW-1185">Reference proteome</keyword>
<organism evidence="1 2">
    <name type="scientific">Ktedonobacter racemifer DSM 44963</name>
    <dbReference type="NCBI Taxonomy" id="485913"/>
    <lineage>
        <taxon>Bacteria</taxon>
        <taxon>Bacillati</taxon>
        <taxon>Chloroflexota</taxon>
        <taxon>Ktedonobacteria</taxon>
        <taxon>Ktedonobacterales</taxon>
        <taxon>Ktedonobacteraceae</taxon>
        <taxon>Ktedonobacter</taxon>
    </lineage>
</organism>
<accession>D6TE63</accession>
<protein>
    <submittedName>
        <fullName evidence="1">Uncharacterized protein</fullName>
    </submittedName>
</protein>
<evidence type="ECO:0000313" key="2">
    <source>
        <dbReference type="Proteomes" id="UP000004508"/>
    </source>
</evidence>
<name>D6TE63_KTERA</name>
<comment type="caution">
    <text evidence="1">The sequence shown here is derived from an EMBL/GenBank/DDBJ whole genome shotgun (WGS) entry which is preliminary data.</text>
</comment>
<reference evidence="1 2" key="1">
    <citation type="journal article" date="2011" name="Stand. Genomic Sci.">
        <title>Non-contiguous finished genome sequence and contextual data of the filamentous soil bacterium Ktedonobacter racemifer type strain (SOSP1-21).</title>
        <authorList>
            <person name="Chang Y.J."/>
            <person name="Land M."/>
            <person name="Hauser L."/>
            <person name="Chertkov O."/>
            <person name="Del Rio T.G."/>
            <person name="Nolan M."/>
            <person name="Copeland A."/>
            <person name="Tice H."/>
            <person name="Cheng J.F."/>
            <person name="Lucas S."/>
            <person name="Han C."/>
            <person name="Goodwin L."/>
            <person name="Pitluck S."/>
            <person name="Ivanova N."/>
            <person name="Ovchinikova G."/>
            <person name="Pati A."/>
            <person name="Chen A."/>
            <person name="Palaniappan K."/>
            <person name="Mavromatis K."/>
            <person name="Liolios K."/>
            <person name="Brettin T."/>
            <person name="Fiebig A."/>
            <person name="Rohde M."/>
            <person name="Abt B."/>
            <person name="Goker M."/>
            <person name="Detter J.C."/>
            <person name="Woyke T."/>
            <person name="Bristow J."/>
            <person name="Eisen J.A."/>
            <person name="Markowitz V."/>
            <person name="Hugenholtz P."/>
            <person name="Kyrpides N.C."/>
            <person name="Klenk H.P."/>
            <person name="Lapidus A."/>
        </authorList>
    </citation>
    <scope>NUCLEOTIDE SEQUENCE [LARGE SCALE GENOMIC DNA]</scope>
    <source>
        <strain evidence="2">DSM 44963</strain>
    </source>
</reference>
<dbReference type="Proteomes" id="UP000004508">
    <property type="component" value="Unassembled WGS sequence"/>
</dbReference>
<sequence length="71" mass="7985">MKRMVENPIRKASALLLVIYYMCQDCGSQTSLSYAARVVKGQNGALSWVLQVLKKPVNVLFSTHKGLSAWW</sequence>
<dbReference type="EMBL" id="ADVG01000001">
    <property type="protein sequence ID" value="EFH88436.1"/>
    <property type="molecule type" value="Genomic_DNA"/>
</dbReference>
<evidence type="ECO:0000313" key="1">
    <source>
        <dbReference type="EMBL" id="EFH88436.1"/>
    </source>
</evidence>
<gene>
    <name evidence="1" type="ORF">Krac_9900</name>
</gene>
<dbReference type="RefSeq" id="WP_007904422.1">
    <property type="nucleotide sequence ID" value="NZ_ADVG01000001.1"/>
</dbReference>
<dbReference type="InParanoid" id="D6TE63"/>
<proteinExistence type="predicted"/>
<dbReference type="AlphaFoldDB" id="D6TE63"/>